<dbReference type="EMBL" id="LT576035">
    <property type="protein sequence ID" value="SBN39450.1"/>
    <property type="molecule type" value="Genomic_DNA"/>
</dbReference>
<protein>
    <submittedName>
        <fullName evidence="1">Uncharacterized protein</fullName>
    </submittedName>
</protein>
<gene>
    <name evidence="1" type="ORF">PFR_JS10_1807</name>
</gene>
<proteinExistence type="predicted"/>
<organism evidence="1">
    <name type="scientific">Propionibacterium freudenreichii</name>
    <dbReference type="NCBI Taxonomy" id="1744"/>
    <lineage>
        <taxon>Bacteria</taxon>
        <taxon>Bacillati</taxon>
        <taxon>Actinomycetota</taxon>
        <taxon>Actinomycetes</taxon>
        <taxon>Propionibacteriales</taxon>
        <taxon>Propionibacteriaceae</taxon>
        <taxon>Propionibacterium</taxon>
    </lineage>
</organism>
<accession>A0A2C7AU09</accession>
<reference evidence="1" key="1">
    <citation type="submission" date="2016-05" db="EMBL/GenBank/DDBJ databases">
        <authorList>
            <person name="Lavstsen T."/>
            <person name="Jespersen J.S."/>
        </authorList>
    </citation>
    <scope>NUCLEOTIDE SEQUENCE</scope>
    <source>
        <strain evidence="1">PFRJS10</strain>
    </source>
</reference>
<dbReference type="AlphaFoldDB" id="A0A2C7AU09"/>
<sequence length="59" mass="5837">MLTPVLHDPPSIIPPLVTLPRVLANPRAVEHLAGRSVGAYAVGASAVAIVSAAAVGQSG</sequence>
<name>A0A2C7AU09_9ACTN</name>
<evidence type="ECO:0000313" key="1">
    <source>
        <dbReference type="EMBL" id="SBN39450.1"/>
    </source>
</evidence>